<organism evidence="1 2">
    <name type="scientific">Paxillus rubicundulus Ve08.2h10</name>
    <dbReference type="NCBI Taxonomy" id="930991"/>
    <lineage>
        <taxon>Eukaryota</taxon>
        <taxon>Fungi</taxon>
        <taxon>Dikarya</taxon>
        <taxon>Basidiomycota</taxon>
        <taxon>Agaricomycotina</taxon>
        <taxon>Agaricomycetes</taxon>
        <taxon>Agaricomycetidae</taxon>
        <taxon>Boletales</taxon>
        <taxon>Paxilineae</taxon>
        <taxon>Paxillaceae</taxon>
        <taxon>Paxillus</taxon>
    </lineage>
</organism>
<feature type="non-terminal residue" evidence="1">
    <location>
        <position position="1"/>
    </location>
</feature>
<protein>
    <submittedName>
        <fullName evidence="1">Uncharacterized protein</fullName>
    </submittedName>
</protein>
<evidence type="ECO:0000313" key="1">
    <source>
        <dbReference type="EMBL" id="KIK77933.1"/>
    </source>
</evidence>
<name>A0A0D0CRI1_9AGAM</name>
<gene>
    <name evidence="1" type="ORF">PAXRUDRAFT_165375</name>
</gene>
<reference evidence="2" key="2">
    <citation type="submission" date="2015-01" db="EMBL/GenBank/DDBJ databases">
        <title>Evolutionary Origins and Diversification of the Mycorrhizal Mutualists.</title>
        <authorList>
            <consortium name="DOE Joint Genome Institute"/>
            <consortium name="Mycorrhizal Genomics Consortium"/>
            <person name="Kohler A."/>
            <person name="Kuo A."/>
            <person name="Nagy L.G."/>
            <person name="Floudas D."/>
            <person name="Copeland A."/>
            <person name="Barry K.W."/>
            <person name="Cichocki N."/>
            <person name="Veneault-Fourrey C."/>
            <person name="LaButti K."/>
            <person name="Lindquist E.A."/>
            <person name="Lipzen A."/>
            <person name="Lundell T."/>
            <person name="Morin E."/>
            <person name="Murat C."/>
            <person name="Riley R."/>
            <person name="Ohm R."/>
            <person name="Sun H."/>
            <person name="Tunlid A."/>
            <person name="Henrissat B."/>
            <person name="Grigoriev I.V."/>
            <person name="Hibbett D.S."/>
            <person name="Martin F."/>
        </authorList>
    </citation>
    <scope>NUCLEOTIDE SEQUENCE [LARGE SCALE GENOMIC DNA]</scope>
    <source>
        <strain evidence="2">Ve08.2h10</strain>
    </source>
</reference>
<dbReference type="Proteomes" id="UP000054538">
    <property type="component" value="Unassembled WGS sequence"/>
</dbReference>
<keyword evidence="2" id="KW-1185">Reference proteome</keyword>
<proteinExistence type="predicted"/>
<accession>A0A0D0CRI1</accession>
<sequence>SNTQYTKGKHDFDLVNTLNNWQEAKTTTIFGWTSLNDHGPSLIMSNATLDRIVNCAHHCKIHTAQDLKWETGSMDTKGFGMEVVAIIQRHALPLPSPFVSTPLRPTSSNNISITSHLRPPTLSSPISHMIPSLNIPKQCNKFSACGHECHNGRYAWLLPCNTRLEPELACNCICVQHLSWTSASEK</sequence>
<dbReference type="InParanoid" id="A0A0D0CRI1"/>
<dbReference type="OrthoDB" id="2687561at2759"/>
<dbReference type="HOGENOM" id="CLU_058572_0_0_1"/>
<dbReference type="AlphaFoldDB" id="A0A0D0CRI1"/>
<dbReference type="EMBL" id="KN826779">
    <property type="protein sequence ID" value="KIK77933.1"/>
    <property type="molecule type" value="Genomic_DNA"/>
</dbReference>
<evidence type="ECO:0000313" key="2">
    <source>
        <dbReference type="Proteomes" id="UP000054538"/>
    </source>
</evidence>
<reference evidence="1 2" key="1">
    <citation type="submission" date="2014-04" db="EMBL/GenBank/DDBJ databases">
        <authorList>
            <consortium name="DOE Joint Genome Institute"/>
            <person name="Kuo A."/>
            <person name="Kohler A."/>
            <person name="Jargeat P."/>
            <person name="Nagy L.G."/>
            <person name="Floudas D."/>
            <person name="Copeland A."/>
            <person name="Barry K.W."/>
            <person name="Cichocki N."/>
            <person name="Veneault-Fourrey C."/>
            <person name="LaButti K."/>
            <person name="Lindquist E.A."/>
            <person name="Lipzen A."/>
            <person name="Lundell T."/>
            <person name="Morin E."/>
            <person name="Murat C."/>
            <person name="Sun H."/>
            <person name="Tunlid A."/>
            <person name="Henrissat B."/>
            <person name="Grigoriev I.V."/>
            <person name="Hibbett D.S."/>
            <person name="Martin F."/>
            <person name="Nordberg H.P."/>
            <person name="Cantor M.N."/>
            <person name="Hua S.X."/>
        </authorList>
    </citation>
    <scope>NUCLEOTIDE SEQUENCE [LARGE SCALE GENOMIC DNA]</scope>
    <source>
        <strain evidence="1 2">Ve08.2h10</strain>
    </source>
</reference>